<dbReference type="InterPro" id="IPR021617">
    <property type="entry name" value="DUF3231"/>
</dbReference>
<dbReference type="Proteomes" id="UP000799092">
    <property type="component" value="Unassembled WGS sequence"/>
</dbReference>
<keyword evidence="1" id="KW-0812">Transmembrane</keyword>
<name>A0A6A8D6E7_9BACI</name>
<dbReference type="RefSeq" id="WP_153734987.1">
    <property type="nucleotide sequence ID" value="NZ_WJNG01000002.1"/>
</dbReference>
<evidence type="ECO:0000256" key="1">
    <source>
        <dbReference type="SAM" id="Phobius"/>
    </source>
</evidence>
<sequence length="335" mass="37982">MFKKNSKEKLTAPEVANLWTQFMNDSMGLCVIRYFIEICEDQETKSILKHSIDLSKSHIKKITNFLQEENHPVPQGFSDEDVNLKAPPLFSDKLILVYMQVMTLHGMNSYSLCTTTSIRADQRSYYSNCISEASELYDSLLSLMLNKGILSKPAILNPPNQVDFINQKDYLNGWFGKRPLNAIEISGLYYNMIKTMVKVVLEIAFGQVTQSEELRKYFQRGTKICEKQLKDMADILAADHLPSPKSWQSEVTNSTVAPFSDKLMLFHVIGLVAVAVGYYGAALSACQRRDVMFKYTKLIGEIGLYAEDGANLLIKNGWMEQPPMVDDREALGKKK</sequence>
<dbReference type="Gene3D" id="1.20.1260.10">
    <property type="match status" value="2"/>
</dbReference>
<reference evidence="2" key="1">
    <citation type="submission" date="2019-11" db="EMBL/GenBank/DDBJ databases">
        <authorList>
            <person name="Li J."/>
        </authorList>
    </citation>
    <scope>NUCLEOTIDE SEQUENCE</scope>
    <source>
        <strain evidence="2">B6B</strain>
    </source>
</reference>
<keyword evidence="1" id="KW-0472">Membrane</keyword>
<dbReference type="InterPro" id="IPR012347">
    <property type="entry name" value="Ferritin-like"/>
</dbReference>
<proteinExistence type="predicted"/>
<organism evidence="2 3">
    <name type="scientific">Aquibacillus halophilus</name>
    <dbReference type="NCBI Taxonomy" id="930132"/>
    <lineage>
        <taxon>Bacteria</taxon>
        <taxon>Bacillati</taxon>
        <taxon>Bacillota</taxon>
        <taxon>Bacilli</taxon>
        <taxon>Bacillales</taxon>
        <taxon>Bacillaceae</taxon>
        <taxon>Aquibacillus</taxon>
    </lineage>
</organism>
<gene>
    <name evidence="2" type="ORF">GH741_01330</name>
</gene>
<keyword evidence="1" id="KW-1133">Transmembrane helix</keyword>
<evidence type="ECO:0000313" key="3">
    <source>
        <dbReference type="Proteomes" id="UP000799092"/>
    </source>
</evidence>
<keyword evidence="3" id="KW-1185">Reference proteome</keyword>
<dbReference type="EMBL" id="WJNG01000002">
    <property type="protein sequence ID" value="MRH41313.1"/>
    <property type="molecule type" value="Genomic_DNA"/>
</dbReference>
<accession>A0A6A8D6E7</accession>
<protein>
    <submittedName>
        <fullName evidence="2">DUF3231 family protein</fullName>
    </submittedName>
</protein>
<evidence type="ECO:0000313" key="2">
    <source>
        <dbReference type="EMBL" id="MRH41313.1"/>
    </source>
</evidence>
<comment type="caution">
    <text evidence="2">The sequence shown here is derived from an EMBL/GenBank/DDBJ whole genome shotgun (WGS) entry which is preliminary data.</text>
</comment>
<dbReference type="Pfam" id="PF11553">
    <property type="entry name" value="DUF3231"/>
    <property type="match status" value="2"/>
</dbReference>
<dbReference type="AlphaFoldDB" id="A0A6A8D6E7"/>
<dbReference type="OrthoDB" id="1675670at2"/>
<feature type="transmembrane region" description="Helical" evidence="1">
    <location>
        <begin position="264"/>
        <end position="286"/>
    </location>
</feature>